<feature type="signal peptide" evidence="1">
    <location>
        <begin position="1"/>
        <end position="22"/>
    </location>
</feature>
<evidence type="ECO:0000256" key="1">
    <source>
        <dbReference type="SAM" id="SignalP"/>
    </source>
</evidence>
<dbReference type="Pfam" id="PF13084">
    <property type="entry name" value="DUF3943"/>
    <property type="match status" value="1"/>
</dbReference>
<proteinExistence type="predicted"/>
<dbReference type="AlphaFoldDB" id="A0A9X1YH10"/>
<protein>
    <submittedName>
        <fullName evidence="3">DUF3943 domain-containing protein</fullName>
    </submittedName>
</protein>
<feature type="domain" description="DUF3943" evidence="2">
    <location>
        <begin position="76"/>
        <end position="177"/>
    </location>
</feature>
<dbReference type="InterPro" id="IPR025079">
    <property type="entry name" value="DUF3943"/>
</dbReference>
<sequence length="462" mass="50218">MPQTRQLLACALALAAAGASRAQDTPDPEPDKSVAIPALEIIGFDLLLSNFNRATSGSHDYDVSWHSIEHNLRGPWVVDNDPFSTNQFAHPYQGSLYHAAGRSMGLNYWQASALTFAGSAWWEITGEKTPPSKNDQVASGIAGSFFGEPLFRMAHLVGDHSSVPAAWRPWLAAAISPPVGMNRWAFGSDRFGAVFEDHDPAYYSRLHVGGSRVTNDNFASSKGVKTNVAQVDYQMDYGLPGKPGYTYNRPFDYFNFEAALSSSNGVENLTSNGMLLGDHYALGDNVRGIAGIYGGYEYLAPQIFRVSTTSVSLGTTLQWWAGEHLAIQAGASGGVGYAAASSTLRNVDSTEYHYGMAPRGNFNLRLIEDERLSLDVAGRIVSLGRIANRQAGRDDVSRIESALTWRIAGPHAIGVSYVWSHRSAAFPSSVPERQTLGQVGIYYTLLGRQDFGAVEWRHPDGD</sequence>
<organism evidence="3 4">
    <name type="scientific">Scleromatobacter humisilvae</name>
    <dbReference type="NCBI Taxonomy" id="2897159"/>
    <lineage>
        <taxon>Bacteria</taxon>
        <taxon>Pseudomonadati</taxon>
        <taxon>Pseudomonadota</taxon>
        <taxon>Betaproteobacteria</taxon>
        <taxon>Burkholderiales</taxon>
        <taxon>Sphaerotilaceae</taxon>
        <taxon>Scleromatobacter</taxon>
    </lineage>
</organism>
<keyword evidence="1" id="KW-0732">Signal</keyword>
<evidence type="ECO:0000313" key="3">
    <source>
        <dbReference type="EMBL" id="MCK9685766.1"/>
    </source>
</evidence>
<evidence type="ECO:0000313" key="4">
    <source>
        <dbReference type="Proteomes" id="UP001139353"/>
    </source>
</evidence>
<evidence type="ECO:0000259" key="2">
    <source>
        <dbReference type="Pfam" id="PF13084"/>
    </source>
</evidence>
<keyword evidence="4" id="KW-1185">Reference proteome</keyword>
<dbReference type="Proteomes" id="UP001139353">
    <property type="component" value="Unassembled WGS sequence"/>
</dbReference>
<dbReference type="EMBL" id="JAJLJH010000001">
    <property type="protein sequence ID" value="MCK9685766.1"/>
    <property type="molecule type" value="Genomic_DNA"/>
</dbReference>
<comment type="caution">
    <text evidence="3">The sequence shown here is derived from an EMBL/GenBank/DDBJ whole genome shotgun (WGS) entry which is preliminary data.</text>
</comment>
<accession>A0A9X1YH10</accession>
<dbReference type="RefSeq" id="WP_275681759.1">
    <property type="nucleotide sequence ID" value="NZ_JAJLJH010000001.1"/>
</dbReference>
<name>A0A9X1YH10_9BURK</name>
<reference evidence="3" key="1">
    <citation type="submission" date="2021-11" db="EMBL/GenBank/DDBJ databases">
        <title>BS-T2-15 a new species belonging to the Comamonadaceae family isolated from the soil of a French oak forest.</title>
        <authorList>
            <person name="Mieszkin S."/>
            <person name="Alain K."/>
        </authorList>
    </citation>
    <scope>NUCLEOTIDE SEQUENCE</scope>
    <source>
        <strain evidence="3">BS-T2-15</strain>
    </source>
</reference>
<gene>
    <name evidence="3" type="ORF">LPC04_08590</name>
</gene>
<feature type="chain" id="PRO_5040898287" evidence="1">
    <location>
        <begin position="23"/>
        <end position="462"/>
    </location>
</feature>